<comment type="subcellular location">
    <subcellularLocation>
        <location evidence="1 8">Cytoplasm</location>
    </subcellularLocation>
</comment>
<dbReference type="NCBIfam" id="NF001810">
    <property type="entry name" value="PRK00529.1"/>
    <property type="match status" value="1"/>
</dbReference>
<name>A0A0A1ZNF3_PROMR</name>
<dbReference type="SUPFAM" id="SSF50249">
    <property type="entry name" value="Nucleic acid-binding proteins"/>
    <property type="match status" value="2"/>
</dbReference>
<keyword evidence="4 8" id="KW-0963">Cytoplasm</keyword>
<keyword evidence="6 8" id="KW-0648">Protein biosynthesis</keyword>
<protein>
    <recommendedName>
        <fullName evidence="8 9">Elongation factor P</fullName>
        <shortName evidence="8">EF-P</shortName>
    </recommendedName>
</protein>
<dbReference type="GO" id="GO:0005829">
    <property type="term" value="C:cytosol"/>
    <property type="evidence" value="ECO:0007669"/>
    <property type="project" value="UniProtKB-ARBA"/>
</dbReference>
<dbReference type="InterPro" id="IPR013185">
    <property type="entry name" value="Transl_elong_KOW-like"/>
</dbReference>
<dbReference type="SMART" id="SM00841">
    <property type="entry name" value="Elong-fact-P_C"/>
    <property type="match status" value="1"/>
</dbReference>
<evidence type="ECO:0000256" key="8">
    <source>
        <dbReference type="HAMAP-Rule" id="MF_00141"/>
    </source>
</evidence>
<dbReference type="PROSITE" id="PS01275">
    <property type="entry name" value="EFP"/>
    <property type="match status" value="1"/>
</dbReference>
<evidence type="ECO:0000313" key="13">
    <source>
        <dbReference type="EMBL" id="KGF91097.1"/>
    </source>
</evidence>
<dbReference type="InterPro" id="IPR012340">
    <property type="entry name" value="NA-bd_OB-fold"/>
</dbReference>
<dbReference type="InterPro" id="IPR015365">
    <property type="entry name" value="Elong-fact-P_C"/>
</dbReference>
<keyword evidence="5 8" id="KW-0251">Elongation factor</keyword>
<comment type="caution">
    <text evidence="13">The sequence shown here is derived from an EMBL/GenBank/DDBJ whole genome shotgun (WGS) entry which is preliminary data.</text>
</comment>
<dbReference type="InterPro" id="IPR001059">
    <property type="entry name" value="Transl_elong_P/YeiP_cen"/>
</dbReference>
<evidence type="ECO:0000256" key="9">
    <source>
        <dbReference type="NCBIfam" id="TIGR00038"/>
    </source>
</evidence>
<comment type="pathway">
    <text evidence="2 8">Protein biosynthesis; polypeptide chain elongation.</text>
</comment>
<dbReference type="FunFam" id="2.40.50.140:FF:000004">
    <property type="entry name" value="Elongation factor P"/>
    <property type="match status" value="1"/>
</dbReference>
<dbReference type="Proteomes" id="UP000030491">
    <property type="component" value="Unassembled WGS sequence"/>
</dbReference>
<sequence>MQVYDPWGCNTGMISSNDFRTGTTIELDGQVWRVVEFLHVKPGKGSAFVRTKLKSVQSGNVVEKTFRAGESVQQAILEKSNLQHTYVESGDYVFMDMTSFEETRLSSDQIGKGSKYLKEGMEVNVIFHNGKVLEVELPISITLKVTETDPGVKGDTASGGTKPAILETGAQVMVPLFISVGEMIKVDTRNDSYLGREN</sequence>
<evidence type="ECO:0000259" key="12">
    <source>
        <dbReference type="SMART" id="SM01185"/>
    </source>
</evidence>
<dbReference type="HAMAP" id="MF_00141">
    <property type="entry name" value="EF_P"/>
    <property type="match status" value="1"/>
</dbReference>
<dbReference type="InterPro" id="IPR008991">
    <property type="entry name" value="Translation_prot_SH3-like_sf"/>
</dbReference>
<evidence type="ECO:0000256" key="2">
    <source>
        <dbReference type="ARBA" id="ARBA00004815"/>
    </source>
</evidence>
<evidence type="ECO:0000256" key="3">
    <source>
        <dbReference type="ARBA" id="ARBA00009479"/>
    </source>
</evidence>
<dbReference type="Pfam" id="PF09285">
    <property type="entry name" value="Elong-fact-P_C"/>
    <property type="match status" value="1"/>
</dbReference>
<dbReference type="GO" id="GO:0003746">
    <property type="term" value="F:translation elongation factor activity"/>
    <property type="evidence" value="ECO:0007669"/>
    <property type="project" value="UniProtKB-UniRule"/>
</dbReference>
<dbReference type="EMBL" id="JNAJ01000015">
    <property type="protein sequence ID" value="KGF91097.1"/>
    <property type="molecule type" value="Genomic_DNA"/>
</dbReference>
<evidence type="ECO:0000256" key="1">
    <source>
        <dbReference type="ARBA" id="ARBA00004496"/>
    </source>
</evidence>
<proteinExistence type="inferred from homology"/>
<comment type="function">
    <text evidence="7 8">Involved in peptide bond synthesis. Stimulates efficient translation and peptide-bond synthesis on native or reconstituted 70S ribosomes in vitro. Probably functions indirectly by altering the affinity of the ribosome for aminoacyl-tRNA, thus increasing their reactivity as acceptors for peptidyl transferase.</text>
</comment>
<dbReference type="Pfam" id="PF08207">
    <property type="entry name" value="EFP_N"/>
    <property type="match status" value="1"/>
</dbReference>
<evidence type="ECO:0000256" key="5">
    <source>
        <dbReference type="ARBA" id="ARBA00022768"/>
    </source>
</evidence>
<accession>A0A0A1ZNF3</accession>
<dbReference type="GO" id="GO:0043043">
    <property type="term" value="P:peptide biosynthetic process"/>
    <property type="evidence" value="ECO:0007669"/>
    <property type="project" value="InterPro"/>
</dbReference>
<dbReference type="CDD" id="cd05794">
    <property type="entry name" value="S1_EF-P_repeat_2"/>
    <property type="match status" value="1"/>
</dbReference>
<dbReference type="InterPro" id="IPR013852">
    <property type="entry name" value="Transl_elong_P/YeiP_CS"/>
</dbReference>
<dbReference type="InterPro" id="IPR014722">
    <property type="entry name" value="Rib_uL2_dom2"/>
</dbReference>
<dbReference type="InterPro" id="IPR020599">
    <property type="entry name" value="Transl_elong_fac_P/YeiP"/>
</dbReference>
<dbReference type="Gene3D" id="2.40.50.140">
    <property type="entry name" value="Nucleic acid-binding proteins"/>
    <property type="match status" value="2"/>
</dbReference>
<dbReference type="Gene3D" id="2.30.30.30">
    <property type="match status" value="1"/>
</dbReference>
<organism evidence="13 14">
    <name type="scientific">Prochlorococcus marinus str. MIT 9116</name>
    <dbReference type="NCBI Taxonomy" id="167544"/>
    <lineage>
        <taxon>Bacteria</taxon>
        <taxon>Bacillati</taxon>
        <taxon>Cyanobacteriota</taxon>
        <taxon>Cyanophyceae</taxon>
        <taxon>Synechococcales</taxon>
        <taxon>Prochlorococcaceae</taxon>
        <taxon>Prochlorococcus</taxon>
    </lineage>
</organism>
<evidence type="ECO:0000256" key="4">
    <source>
        <dbReference type="ARBA" id="ARBA00022490"/>
    </source>
</evidence>
<evidence type="ECO:0000313" key="14">
    <source>
        <dbReference type="Proteomes" id="UP000030491"/>
    </source>
</evidence>
<dbReference type="InterPro" id="IPR011768">
    <property type="entry name" value="Transl_elongation_fac_P"/>
</dbReference>
<reference evidence="14" key="1">
    <citation type="journal article" date="2014" name="Sci. Data">
        <title>Genomes of diverse isolates of the marine cyanobacterium Prochlorococcus.</title>
        <authorList>
            <person name="Biller S."/>
            <person name="Berube P."/>
            <person name="Thompson J."/>
            <person name="Kelly L."/>
            <person name="Roggensack S."/>
            <person name="Awad L."/>
            <person name="Roache-Johnson K."/>
            <person name="Ding H."/>
            <person name="Giovannoni S.J."/>
            <person name="Moore L.R."/>
            <person name="Chisholm S.W."/>
        </authorList>
    </citation>
    <scope>NUCLEOTIDE SEQUENCE [LARGE SCALE GENOMIC DNA]</scope>
</reference>
<comment type="similarity">
    <text evidence="3 8 10">Belongs to the elongation factor P family.</text>
</comment>
<dbReference type="SMART" id="SM01185">
    <property type="entry name" value="EFP"/>
    <property type="match status" value="1"/>
</dbReference>
<dbReference type="PANTHER" id="PTHR30053:SF12">
    <property type="entry name" value="ELONGATION FACTOR P (EF-P) FAMILY PROTEIN"/>
    <property type="match status" value="1"/>
</dbReference>
<dbReference type="SUPFAM" id="SSF50104">
    <property type="entry name" value="Translation proteins SH3-like domain"/>
    <property type="match status" value="1"/>
</dbReference>
<evidence type="ECO:0000256" key="10">
    <source>
        <dbReference type="RuleBase" id="RU004389"/>
    </source>
</evidence>
<dbReference type="UniPathway" id="UPA00345"/>
<evidence type="ECO:0000256" key="6">
    <source>
        <dbReference type="ARBA" id="ARBA00022917"/>
    </source>
</evidence>
<dbReference type="NCBIfam" id="TIGR00038">
    <property type="entry name" value="efp"/>
    <property type="match status" value="1"/>
</dbReference>
<evidence type="ECO:0000256" key="7">
    <source>
        <dbReference type="ARBA" id="ARBA00025469"/>
    </source>
</evidence>
<dbReference type="CDD" id="cd04470">
    <property type="entry name" value="S1_EF-P_repeat_1"/>
    <property type="match status" value="1"/>
</dbReference>
<dbReference type="PIRSF" id="PIRSF005901">
    <property type="entry name" value="EF-P"/>
    <property type="match status" value="1"/>
</dbReference>
<evidence type="ECO:0000259" key="11">
    <source>
        <dbReference type="SMART" id="SM00841"/>
    </source>
</evidence>
<dbReference type="Pfam" id="PF01132">
    <property type="entry name" value="EFP"/>
    <property type="match status" value="1"/>
</dbReference>
<dbReference type="PANTHER" id="PTHR30053">
    <property type="entry name" value="ELONGATION FACTOR P"/>
    <property type="match status" value="1"/>
</dbReference>
<feature type="domain" description="Elongation factor P C-terminal" evidence="11">
    <location>
        <begin position="141"/>
        <end position="196"/>
    </location>
</feature>
<dbReference type="FunFam" id="2.30.30.30:FF:000003">
    <property type="entry name" value="Elongation factor P"/>
    <property type="match status" value="1"/>
</dbReference>
<feature type="domain" description="Translation elongation factor P/YeiP central" evidence="12">
    <location>
        <begin position="79"/>
        <end position="133"/>
    </location>
</feature>
<dbReference type="FunFam" id="2.40.50.140:FF:000009">
    <property type="entry name" value="Elongation factor P"/>
    <property type="match status" value="1"/>
</dbReference>
<dbReference type="AlphaFoldDB" id="A0A0A1ZNF3"/>
<gene>
    <name evidence="8" type="primary">efp</name>
    <name evidence="13" type="ORF">EU93_1265</name>
</gene>